<name>A0A1A9V7C0_GLOAU</name>
<feature type="signal peptide" evidence="2">
    <location>
        <begin position="1"/>
        <end position="23"/>
    </location>
</feature>
<dbReference type="Proteomes" id="UP000078200">
    <property type="component" value="Unassembled WGS sequence"/>
</dbReference>
<evidence type="ECO:0000313" key="4">
    <source>
        <dbReference type="Proteomes" id="UP000078200"/>
    </source>
</evidence>
<keyword evidence="4" id="KW-1185">Reference proteome</keyword>
<organism evidence="3 4">
    <name type="scientific">Glossina austeni</name>
    <name type="common">Savannah tsetse fly</name>
    <dbReference type="NCBI Taxonomy" id="7395"/>
    <lineage>
        <taxon>Eukaryota</taxon>
        <taxon>Metazoa</taxon>
        <taxon>Ecdysozoa</taxon>
        <taxon>Arthropoda</taxon>
        <taxon>Hexapoda</taxon>
        <taxon>Insecta</taxon>
        <taxon>Pterygota</taxon>
        <taxon>Neoptera</taxon>
        <taxon>Endopterygota</taxon>
        <taxon>Diptera</taxon>
        <taxon>Brachycera</taxon>
        <taxon>Muscomorpha</taxon>
        <taxon>Hippoboscoidea</taxon>
        <taxon>Glossinidae</taxon>
        <taxon>Glossina</taxon>
    </lineage>
</organism>
<keyword evidence="2" id="KW-0732">Signal</keyword>
<feature type="region of interest" description="Disordered" evidence="1">
    <location>
        <begin position="60"/>
        <end position="81"/>
    </location>
</feature>
<dbReference type="EnsemblMetazoa" id="GAUT028232-RC">
    <property type="protein sequence ID" value="GAUT028232-PC"/>
    <property type="gene ID" value="GAUT028232"/>
</dbReference>
<evidence type="ECO:0000256" key="1">
    <source>
        <dbReference type="SAM" id="MobiDB-lite"/>
    </source>
</evidence>
<dbReference type="VEuPathDB" id="VectorBase:GAUT028232"/>
<accession>A0A1A9V7C0</accession>
<evidence type="ECO:0000313" key="3">
    <source>
        <dbReference type="EnsemblMetazoa" id="GAUT028232-PC"/>
    </source>
</evidence>
<feature type="chain" id="PRO_5008399114" evidence="2">
    <location>
        <begin position="24"/>
        <end position="160"/>
    </location>
</feature>
<sequence>MVNYQVRVAVFLVALLCAHEVKGFSMWSPETAITSFQIGVFLSGINYYCYAIRSAREENAVEEESASNKSTLQELEKDNEKISKMNTDYRSNLTANVNAVENSVRSSKLENANVDKKEMQTIEASESIGPEYRSLISNSDLAAHKKVIRNSKELRKYKKK</sequence>
<proteinExistence type="predicted"/>
<protein>
    <submittedName>
        <fullName evidence="3">Uncharacterized protein</fullName>
    </submittedName>
</protein>
<dbReference type="AlphaFoldDB" id="A0A1A9V7C0"/>
<evidence type="ECO:0000256" key="2">
    <source>
        <dbReference type="SAM" id="SignalP"/>
    </source>
</evidence>
<reference evidence="3" key="1">
    <citation type="submission" date="2020-05" db="UniProtKB">
        <authorList>
            <consortium name="EnsemblMetazoa"/>
        </authorList>
    </citation>
    <scope>IDENTIFICATION</scope>
    <source>
        <strain evidence="3">TTRI</strain>
    </source>
</reference>